<dbReference type="PANTHER" id="PTHR43141:SF4">
    <property type="entry name" value="CYTOCHROME BD2 SUBUNIT II"/>
    <property type="match status" value="1"/>
</dbReference>
<keyword evidence="3" id="KW-1003">Cell membrane</keyword>
<accession>A0ABT6EAZ9</accession>
<feature type="transmembrane region" description="Helical" evidence="7">
    <location>
        <begin position="229"/>
        <end position="247"/>
    </location>
</feature>
<feature type="transmembrane region" description="Helical" evidence="7">
    <location>
        <begin position="117"/>
        <end position="137"/>
    </location>
</feature>
<evidence type="ECO:0000256" key="6">
    <source>
        <dbReference type="ARBA" id="ARBA00023136"/>
    </source>
</evidence>
<evidence type="ECO:0000256" key="2">
    <source>
        <dbReference type="ARBA" id="ARBA00007543"/>
    </source>
</evidence>
<evidence type="ECO:0000256" key="7">
    <source>
        <dbReference type="SAM" id="Phobius"/>
    </source>
</evidence>
<feature type="transmembrane region" description="Helical" evidence="7">
    <location>
        <begin position="191"/>
        <end position="214"/>
    </location>
</feature>
<dbReference type="Pfam" id="PF02322">
    <property type="entry name" value="Cyt_bd_oxida_II"/>
    <property type="match status" value="1"/>
</dbReference>
<dbReference type="NCBIfam" id="TIGR00203">
    <property type="entry name" value="cydB"/>
    <property type="match status" value="1"/>
</dbReference>
<evidence type="ECO:0000313" key="8">
    <source>
        <dbReference type="EMBL" id="MDG1642533.1"/>
    </source>
</evidence>
<name>A0ABT6EAZ9_9ENTR</name>
<comment type="caution">
    <text evidence="8">The sequence shown here is derived from an EMBL/GenBank/DDBJ whole genome shotgun (WGS) entry which is preliminary data.</text>
</comment>
<feature type="transmembrane region" description="Helical" evidence="7">
    <location>
        <begin position="7"/>
        <end position="35"/>
    </location>
</feature>
<dbReference type="PIRSF" id="PIRSF000267">
    <property type="entry name" value="Cyt_oxidse_sub2"/>
    <property type="match status" value="1"/>
</dbReference>
<feature type="transmembrane region" description="Helical" evidence="7">
    <location>
        <begin position="298"/>
        <end position="318"/>
    </location>
</feature>
<keyword evidence="4 7" id="KW-0812">Transmembrane</keyword>
<organism evidence="8 9">
    <name type="scientific">Klebsiella huaxiensis</name>
    <dbReference type="NCBI Taxonomy" id="2153354"/>
    <lineage>
        <taxon>Bacteria</taxon>
        <taxon>Pseudomonadati</taxon>
        <taxon>Pseudomonadota</taxon>
        <taxon>Gammaproteobacteria</taxon>
        <taxon>Enterobacterales</taxon>
        <taxon>Enterobacteriaceae</taxon>
        <taxon>Klebsiella/Raoultella group</taxon>
        <taxon>Klebsiella</taxon>
    </lineage>
</organism>
<feature type="transmembrane region" description="Helical" evidence="7">
    <location>
        <begin position="259"/>
        <end position="278"/>
    </location>
</feature>
<evidence type="ECO:0000256" key="1">
    <source>
        <dbReference type="ARBA" id="ARBA00004651"/>
    </source>
</evidence>
<dbReference type="PANTHER" id="PTHR43141">
    <property type="entry name" value="CYTOCHROME BD2 SUBUNIT II"/>
    <property type="match status" value="1"/>
</dbReference>
<gene>
    <name evidence="8" type="primary">cydB</name>
    <name evidence="8" type="ORF">OXR69_011730</name>
</gene>
<proteinExistence type="inferred from homology"/>
<dbReference type="InterPro" id="IPR003317">
    <property type="entry name" value="Cyt-d_oxidase_su2"/>
</dbReference>
<sequence>MIDLSLVWFGIIIFSTLMYIVMDGFDLGIGIIFPFNKDASERDLMINTVAPVWDGNETWLVMGGASLYGAFPLAYAVIADALAAPLTLMLIGLIFRGVAFEFRFKAPPAHRQHWDKAFIAGSVLATFMQGVVVGSLINGLPVNGREYAGSPLIWLEPFALFCGAGLVIAYGVLGSTWLIMKTEGRLQKKMFRLTLPLLTALLLVIGIISVWTPLTHPAIAKRWLTLPNLFWFLPVPVLVLISFWGVIQGIRKNAHYTPFLLTLLLIFLGFSGLGISIWPNIIPPSVTIYQAASAEISLAFMLAGSLPVLPVILGYTFWSYYVFRGKVRAGEGYH</sequence>
<dbReference type="RefSeq" id="WP_112215277.1">
    <property type="nucleotide sequence ID" value="NZ_CP036175.1"/>
</dbReference>
<comment type="subcellular location">
    <subcellularLocation>
        <location evidence="1">Cell membrane</location>
        <topology evidence="1">Multi-pass membrane protein</topology>
    </subcellularLocation>
</comment>
<evidence type="ECO:0000256" key="3">
    <source>
        <dbReference type="ARBA" id="ARBA00022475"/>
    </source>
</evidence>
<dbReference type="Proteomes" id="UP001075001">
    <property type="component" value="Unassembled WGS sequence"/>
</dbReference>
<evidence type="ECO:0000313" key="9">
    <source>
        <dbReference type="Proteomes" id="UP001075001"/>
    </source>
</evidence>
<keyword evidence="9" id="KW-1185">Reference proteome</keyword>
<comment type="similarity">
    <text evidence="2">Belongs to the cytochrome ubiquinol oxidase subunit 2 family.</text>
</comment>
<evidence type="ECO:0000256" key="4">
    <source>
        <dbReference type="ARBA" id="ARBA00022692"/>
    </source>
</evidence>
<protein>
    <submittedName>
        <fullName evidence="8">Cytochrome d ubiquinol oxidase subunit II</fullName>
    </submittedName>
</protein>
<feature type="transmembrane region" description="Helical" evidence="7">
    <location>
        <begin position="157"/>
        <end position="179"/>
    </location>
</feature>
<keyword evidence="5 7" id="KW-1133">Transmembrane helix</keyword>
<keyword evidence="6 7" id="KW-0472">Membrane</keyword>
<dbReference type="EMBL" id="JAPQEX020000001">
    <property type="protein sequence ID" value="MDG1642533.1"/>
    <property type="molecule type" value="Genomic_DNA"/>
</dbReference>
<reference evidence="8" key="1">
    <citation type="submission" date="2023-03" db="EMBL/GenBank/DDBJ databases">
        <title>identification of new KPC variant in Klebsiella huaxiensis from the Hospital Sewage Samples in China.</title>
        <authorList>
            <person name="Wu Y."/>
        </authorList>
    </citation>
    <scope>NUCLEOTIDE SEQUENCE</scope>
    <source>
        <strain evidence="8">ZR-9</strain>
    </source>
</reference>
<feature type="transmembrane region" description="Helical" evidence="7">
    <location>
        <begin position="73"/>
        <end position="96"/>
    </location>
</feature>
<evidence type="ECO:0000256" key="5">
    <source>
        <dbReference type="ARBA" id="ARBA00022989"/>
    </source>
</evidence>